<feature type="domain" description="Xrn1 helical" evidence="8">
    <location>
        <begin position="273"/>
        <end position="690"/>
    </location>
</feature>
<feature type="compositionally biased region" description="Basic and acidic residues" evidence="6">
    <location>
        <begin position="1328"/>
        <end position="1356"/>
    </location>
</feature>
<dbReference type="Gene3D" id="1.25.40.1050">
    <property type="match status" value="1"/>
</dbReference>
<dbReference type="GO" id="GO:0016075">
    <property type="term" value="P:rRNA catabolic process"/>
    <property type="evidence" value="ECO:0007669"/>
    <property type="project" value="TreeGrafter"/>
</dbReference>
<evidence type="ECO:0000259" key="10">
    <source>
        <dbReference type="Pfam" id="PF18332"/>
    </source>
</evidence>
<dbReference type="Gene3D" id="6.10.140.950">
    <property type="match status" value="1"/>
</dbReference>
<dbReference type="GO" id="GO:0000184">
    <property type="term" value="P:nuclear-transcribed mRNA catabolic process, nonsense-mediated decay"/>
    <property type="evidence" value="ECO:0007669"/>
    <property type="project" value="UniProtKB-KW"/>
</dbReference>
<dbReference type="InterPro" id="IPR016494">
    <property type="entry name" value="5_3_exoribonuclease_1"/>
</dbReference>
<feature type="compositionally biased region" description="Basic and acidic residues" evidence="6">
    <location>
        <begin position="1300"/>
        <end position="1313"/>
    </location>
</feature>
<dbReference type="InterPro" id="IPR014722">
    <property type="entry name" value="Rib_uL2_dom2"/>
</dbReference>
<feature type="compositionally biased region" description="Low complexity" evidence="6">
    <location>
        <begin position="1423"/>
        <end position="1449"/>
    </location>
</feature>
<dbReference type="InterPro" id="IPR027073">
    <property type="entry name" value="5_3_exoribonuclease"/>
</dbReference>
<sequence>MGIPKFFRFISERWPLISQLIDENQIPEFDNLYLDMNSILHACTHSNDDTLTRLTDDQMYSAIFNYIDHLFQIIKPKKTFYMAIDGVAPRAKMNQQRARRFRTAYEAEENLKKAIQNGEVIPKEDPFDSNSITPGTEFMSKLTINLKYFIHKKITEDSNWANIDIVLSGHEVPGEGEHKIMEYIRSVRSQPDYNPNLRHCIYGLDADLIMLSLVTHDPHFALLREEVTFGPSKKSLGDKDLNDQRFFLLHISLLREYLSLEFQDLENQLKFEYNFERVLDDFILIMYVIGNDFLPNLPDLFINKGAFPLLIAVIKQTLLDSDGYINENGKINLRRLNIYFKKLSNFEFENFEKKEVDVEWFNKKLNDVSISGEKKRQQLGKLIILKDQKKLVGFIKPWLMEWASQPIEELLTLENEGKLPTLPLNKEDVENNLDFIKEFALQAGFLIIHSKANDTYEAKIDVDGITPTETEEERDDRISELRKTIKEYQSAELIESEEVLNETKNVYSLKFEDWKENYYKSKLHFSIKDDKEELLKLTTHYVEGLQWVLYYYYRGVPSWNWFYKYHYAPRISDISLGLEYLIDNNMDLTFEKSHPFKPFEQLMAVLPARSRKLMPLVYRPLMTDEKSPIINFYPHEVDIDMNGKTASWEAVVLLDFVDEKKLIDVLKPIEEKLTPDETARNSYGYPIKFIHNPQIDHVYPTSLPGFFPDLEHDKCYEEEFVLPEIENLKIGLIDGAKTGLDLLAGFPTLDSVPFTSELALNDVKVFNFPSRSESMILNVENVWADLTVAQFAQQFMNKLVYSKWPFLRECRVVRVMDNETKYESYRTETGLKKVVGTEATADDRKQFRSDVSSLRVSYDKQKGVKLGAVDTLVYVKPVSGLIRNQKGAYVKTYAKEEEVYPIQLIVKEVINKDERYASRPALPIDQEFPLDSQVVFLGDMAYGSPAKVVGFSDDKRKLNIKIFKIQSTAEPNIGKRRLAIENKEITYYPSFEVSKTLKISPYLLSRITSQFMVKDGKQNVNIGLELKFESKRQKVLGYTKKLANGRFWEFSPLAVNLINKYKTKFPNLFKNLQNVGQNIPDVAEILDKAEIKEVKSWLKEVKSDLIPVSLESESFTKFSYQAIEQYMDTYILNQVPTINKDIRGVPRDAILNAGESYQLLSDQRFELGDRVVYVQDFGKVPILSKGTVASILTVGSKTSLGVIFDEPLLSGNNMGGKLNSSRGLVIDSSLVLNLSNKQFVYHSQASKNRKKLTEEEKIAKIKAFEAKKAAQHQKKQPRQQQQQLPAPAQQPQQAVSKQPVEAKRDEASPTEPHKHQKGSNELLSLLRKKLDGDKKSGESEDKSAKDDKPQEDERVDPNAIKQIYGRIYSNVMNQGSGVPMPPPQGLPPPGVPIPYGIPGQPPFPPHPGFMPVGNPMPPNFYGQAYPPQAYQQPIPPSQQQQQQQHAPQPVTEQHAQDPENGNSEKKTNGRGGHRGGQRGGNRGRGHSRGNRGGPRGGHRGGKSEQPAAAIEKQES</sequence>
<dbReference type="InterPro" id="IPR047008">
    <property type="entry name" value="XRN1_SH3_sf"/>
</dbReference>
<dbReference type="CDD" id="cd18673">
    <property type="entry name" value="PIN_XRN1-2-like"/>
    <property type="match status" value="1"/>
</dbReference>
<dbReference type="InterPro" id="IPR041106">
    <property type="entry name" value="XRN1_D2_D3"/>
</dbReference>
<gene>
    <name evidence="12" type="primary">XRN1_1</name>
    <name evidence="12" type="ORF">Cantr_10739</name>
</gene>
<evidence type="ECO:0000259" key="11">
    <source>
        <dbReference type="Pfam" id="PF18334"/>
    </source>
</evidence>
<dbReference type="EMBL" id="QLNQ01000023">
    <property type="protein sequence ID" value="RCK63800.1"/>
    <property type="molecule type" value="Genomic_DNA"/>
</dbReference>
<feature type="domain" description="Exoribonuclease Xrn1 D2/D3" evidence="11">
    <location>
        <begin position="923"/>
        <end position="1145"/>
    </location>
</feature>
<dbReference type="Gene3D" id="3.40.50.12390">
    <property type="match status" value="2"/>
</dbReference>
<dbReference type="STRING" id="5486.A0A367YDQ7"/>
<evidence type="ECO:0000259" key="7">
    <source>
        <dbReference type="Pfam" id="PF03159"/>
    </source>
</evidence>
<comment type="caution">
    <text evidence="12">The sequence shown here is derived from an EMBL/GenBank/DDBJ whole genome shotgun (WGS) entry which is preliminary data.</text>
</comment>
<evidence type="ECO:0000256" key="5">
    <source>
        <dbReference type="PIRNR" id="PIRNR006743"/>
    </source>
</evidence>
<evidence type="ECO:0000256" key="6">
    <source>
        <dbReference type="SAM" id="MobiDB-lite"/>
    </source>
</evidence>
<evidence type="ECO:0000256" key="1">
    <source>
        <dbReference type="ARBA" id="ARBA00022722"/>
    </source>
</evidence>
<evidence type="ECO:0000256" key="4">
    <source>
        <dbReference type="ARBA" id="ARBA00038299"/>
    </source>
</evidence>
<dbReference type="PANTHER" id="PTHR12341:SF7">
    <property type="entry name" value="5'-3' EXORIBONUCLEASE 1"/>
    <property type="match status" value="1"/>
</dbReference>
<keyword evidence="1 5" id="KW-0540">Nuclease</keyword>
<feature type="domain" description="5'-3' exoribonuclease 1 D1" evidence="10">
    <location>
        <begin position="731"/>
        <end position="919"/>
    </location>
</feature>
<evidence type="ECO:0000256" key="2">
    <source>
        <dbReference type="ARBA" id="ARBA00022801"/>
    </source>
</evidence>
<dbReference type="InterPro" id="IPR040992">
    <property type="entry name" value="XRN1_D1"/>
</dbReference>
<keyword evidence="5" id="KW-0694">RNA-binding</keyword>
<comment type="similarity">
    <text evidence="4 5">Belongs to the 5'-3' exonuclease family.</text>
</comment>
<accession>A0A367YDQ7</accession>
<organism evidence="12 13">
    <name type="scientific">Candida viswanathii</name>
    <dbReference type="NCBI Taxonomy" id="5486"/>
    <lineage>
        <taxon>Eukaryota</taxon>
        <taxon>Fungi</taxon>
        <taxon>Dikarya</taxon>
        <taxon>Ascomycota</taxon>
        <taxon>Saccharomycotina</taxon>
        <taxon>Pichiomycetes</taxon>
        <taxon>Debaryomycetaceae</taxon>
        <taxon>Candida/Lodderomyces clade</taxon>
        <taxon>Candida</taxon>
    </lineage>
</organism>
<reference evidence="12 13" key="1">
    <citation type="submission" date="2018-06" db="EMBL/GenBank/DDBJ databases">
        <title>Whole genome sequencing of Candida tropicalis (genome annotated by CSBL at Korea University).</title>
        <authorList>
            <person name="Ahn J."/>
        </authorList>
    </citation>
    <scope>NUCLEOTIDE SEQUENCE [LARGE SCALE GENOMIC DNA]</scope>
    <source>
        <strain evidence="12 13">ATCC 20962</strain>
    </source>
</reference>
<feature type="domain" description="5'-3' exoribonuclease 1 SH3-like" evidence="9">
    <location>
        <begin position="1163"/>
        <end position="1233"/>
    </location>
</feature>
<dbReference type="Pfam" id="PF18334">
    <property type="entry name" value="XRN1_D2_D3"/>
    <property type="match status" value="1"/>
</dbReference>
<dbReference type="Gene3D" id="2.30.30.30">
    <property type="match status" value="1"/>
</dbReference>
<evidence type="ECO:0000313" key="12">
    <source>
        <dbReference type="EMBL" id="RCK63800.1"/>
    </source>
</evidence>
<name>A0A367YDQ7_9ASCO</name>
<keyword evidence="13" id="KW-1185">Reference proteome</keyword>
<comment type="function">
    <text evidence="5">Multifunctional protein that exhibits several independent functions at different levels of the cellular processes. 5'-3' exonuclease component of the nonsense-mediated mRNA decay (NMD) which is a highly conserved mRNA degradation pathway, an RNA surveillance system whose role is to identify and rid cells of mRNA with premature termination codons and thus prevents accumulation of potentially harmful truncated proteins.</text>
</comment>
<keyword evidence="5" id="KW-0866">Nonsense-mediated mRNA decay</keyword>
<dbReference type="PIRSF" id="PIRSF006743">
    <property type="entry name" value="Exonuclease_Xnr1"/>
    <property type="match status" value="1"/>
</dbReference>
<feature type="compositionally biased region" description="Basic and acidic residues" evidence="6">
    <location>
        <begin position="1454"/>
        <end position="1467"/>
    </location>
</feature>
<dbReference type="EC" id="3.1.13.-" evidence="5"/>
<dbReference type="FunFam" id="3.40.50.12390:FF:000002">
    <property type="entry name" value="5'-3' exoribonuclease 1"/>
    <property type="match status" value="1"/>
</dbReference>
<keyword evidence="2 5" id="KW-0378">Hydrolase</keyword>
<dbReference type="Pfam" id="PF18129">
    <property type="entry name" value="SH3_12"/>
    <property type="match status" value="1"/>
</dbReference>
<dbReference type="Gene3D" id="2.170.260.40">
    <property type="match status" value="1"/>
</dbReference>
<keyword evidence="5" id="KW-0963">Cytoplasm</keyword>
<feature type="compositionally biased region" description="Basic residues" evidence="6">
    <location>
        <begin position="1471"/>
        <end position="1489"/>
    </location>
</feature>
<dbReference type="GO" id="GO:0003723">
    <property type="term" value="F:RNA binding"/>
    <property type="evidence" value="ECO:0007669"/>
    <property type="project" value="UniProtKB-KW"/>
</dbReference>
<dbReference type="GO" id="GO:0005634">
    <property type="term" value="C:nucleus"/>
    <property type="evidence" value="ECO:0007669"/>
    <property type="project" value="TreeGrafter"/>
</dbReference>
<dbReference type="Proteomes" id="UP000253472">
    <property type="component" value="Unassembled WGS sequence"/>
</dbReference>
<evidence type="ECO:0000256" key="3">
    <source>
        <dbReference type="ARBA" id="ARBA00022839"/>
    </source>
</evidence>
<feature type="compositionally biased region" description="Pro residues" evidence="6">
    <location>
        <begin position="1379"/>
        <end position="1392"/>
    </location>
</feature>
<feature type="compositionally biased region" description="Pro residues" evidence="6">
    <location>
        <begin position="1399"/>
        <end position="1418"/>
    </location>
</feature>
<dbReference type="GO" id="GO:0004534">
    <property type="term" value="F:5'-3' RNA exonuclease activity"/>
    <property type="evidence" value="ECO:0007669"/>
    <property type="project" value="TreeGrafter"/>
</dbReference>
<comment type="subcellular location">
    <subcellularLocation>
        <location evidence="5">Cytoplasm</location>
    </subcellularLocation>
</comment>
<dbReference type="Gene3D" id="3.30.1370.250">
    <property type="match status" value="1"/>
</dbReference>
<feature type="compositionally biased region" description="Low complexity" evidence="6">
    <location>
        <begin position="1278"/>
        <end position="1299"/>
    </location>
</feature>
<dbReference type="InterPro" id="IPR047007">
    <property type="entry name" value="XRN1_D1_sf"/>
</dbReference>
<dbReference type="Pfam" id="PF03159">
    <property type="entry name" value="XRN_N"/>
    <property type="match status" value="1"/>
</dbReference>
<dbReference type="Pfam" id="PF17846">
    <property type="entry name" value="XRN_M"/>
    <property type="match status" value="1"/>
</dbReference>
<proteinExistence type="inferred from homology"/>
<dbReference type="GO" id="GO:0005737">
    <property type="term" value="C:cytoplasm"/>
    <property type="evidence" value="ECO:0007669"/>
    <property type="project" value="UniProtKB-SubCell"/>
</dbReference>
<dbReference type="Pfam" id="PF18332">
    <property type="entry name" value="XRN1_D1"/>
    <property type="match status" value="1"/>
</dbReference>
<dbReference type="Gene3D" id="2.30.30.750">
    <property type="match status" value="1"/>
</dbReference>
<evidence type="ECO:0000313" key="13">
    <source>
        <dbReference type="Proteomes" id="UP000253472"/>
    </source>
</evidence>
<dbReference type="InterPro" id="IPR004859">
    <property type="entry name" value="Xrn1_N"/>
</dbReference>
<feature type="region of interest" description="Disordered" evidence="6">
    <location>
        <begin position="1266"/>
        <end position="1515"/>
    </location>
</feature>
<dbReference type="InterPro" id="IPR041385">
    <property type="entry name" value="SH3_12"/>
</dbReference>
<evidence type="ECO:0000259" key="9">
    <source>
        <dbReference type="Pfam" id="PF18129"/>
    </source>
</evidence>
<protein>
    <recommendedName>
        <fullName evidence="5">5'-3' exoribonuclease 1</fullName>
        <ecNumber evidence="5">3.1.13.-</ecNumber>
    </recommendedName>
</protein>
<evidence type="ECO:0000259" key="8">
    <source>
        <dbReference type="Pfam" id="PF17846"/>
    </source>
</evidence>
<keyword evidence="3 5" id="KW-0269">Exonuclease</keyword>
<dbReference type="PANTHER" id="PTHR12341">
    <property type="entry name" value="5'-&gt;3' EXORIBONUCLEASE"/>
    <property type="match status" value="1"/>
</dbReference>
<dbReference type="InterPro" id="IPR041412">
    <property type="entry name" value="Xrn1_helical"/>
</dbReference>
<dbReference type="FunFam" id="2.30.30.750:FF:000002">
    <property type="entry name" value="5'-3' exoribonuclease 1"/>
    <property type="match status" value="1"/>
</dbReference>
<feature type="domain" description="Xrn1 N-terminal" evidence="7">
    <location>
        <begin position="1"/>
        <end position="226"/>
    </location>
</feature>
<dbReference type="OrthoDB" id="372487at2759"/>